<proteinExistence type="predicted"/>
<reference evidence="1 2" key="1">
    <citation type="submission" date="2024-10" db="EMBL/GenBank/DDBJ databases">
        <authorList>
            <person name="Kim D."/>
        </authorList>
    </citation>
    <scope>NUCLEOTIDE SEQUENCE [LARGE SCALE GENOMIC DNA]</scope>
    <source>
        <strain evidence="1">BH-2024</strain>
    </source>
</reference>
<keyword evidence="2" id="KW-1185">Reference proteome</keyword>
<protein>
    <submittedName>
        <fullName evidence="1">Uncharacterized protein</fullName>
    </submittedName>
</protein>
<comment type="caution">
    <text evidence="1">The sequence shown here is derived from an EMBL/GenBank/DDBJ whole genome shotgun (WGS) entry which is preliminary data.</text>
</comment>
<name>A0ABD2LIP8_9BILA</name>
<dbReference type="Proteomes" id="UP001620626">
    <property type="component" value="Unassembled WGS sequence"/>
</dbReference>
<dbReference type="EMBL" id="JBICBT010000397">
    <property type="protein sequence ID" value="KAL3115116.1"/>
    <property type="molecule type" value="Genomic_DNA"/>
</dbReference>
<evidence type="ECO:0000313" key="2">
    <source>
        <dbReference type="Proteomes" id="UP001620626"/>
    </source>
</evidence>
<dbReference type="AlphaFoldDB" id="A0ABD2LIP8"/>
<sequence>MADGFEYSYEADSRIADGLKPIIFFCYLDLGIKIYHCIQRRPYCPGRIHVRIAVQQDANGRRYKLGTVKTAIRITRKLTKHNQQSLPSELNSRWQPTVVAFSLCSSVFKKVQTLPYLNARFLDGNQEGHQTKVLIRSLISLAFTPHGELVALVRYFVMTWIGCDRIWQLQHIPIEEDAELGEYGKVDNWIRKQIQNHVLQVRAAIFPQQIWDM</sequence>
<evidence type="ECO:0000313" key="1">
    <source>
        <dbReference type="EMBL" id="KAL3115116.1"/>
    </source>
</evidence>
<gene>
    <name evidence="1" type="ORF">niasHT_017960</name>
</gene>
<accession>A0ABD2LIP8</accession>
<organism evidence="1 2">
    <name type="scientific">Heterodera trifolii</name>
    <dbReference type="NCBI Taxonomy" id="157864"/>
    <lineage>
        <taxon>Eukaryota</taxon>
        <taxon>Metazoa</taxon>
        <taxon>Ecdysozoa</taxon>
        <taxon>Nematoda</taxon>
        <taxon>Chromadorea</taxon>
        <taxon>Rhabditida</taxon>
        <taxon>Tylenchina</taxon>
        <taxon>Tylenchomorpha</taxon>
        <taxon>Tylenchoidea</taxon>
        <taxon>Heteroderidae</taxon>
        <taxon>Heteroderinae</taxon>
        <taxon>Heterodera</taxon>
    </lineage>
</organism>